<proteinExistence type="predicted"/>
<dbReference type="EMBL" id="FWWU01000010">
    <property type="protein sequence ID" value="SMB96904.1"/>
    <property type="molecule type" value="Genomic_DNA"/>
</dbReference>
<evidence type="ECO:0000313" key="1">
    <source>
        <dbReference type="EMBL" id="SMB96904.1"/>
    </source>
</evidence>
<evidence type="ECO:0000313" key="2">
    <source>
        <dbReference type="Proteomes" id="UP000192582"/>
    </source>
</evidence>
<name>A0A1W1VVL4_9DEIO</name>
<keyword evidence="2" id="KW-1185">Reference proteome</keyword>
<protein>
    <submittedName>
        <fullName evidence="1">Uncharacterized protein</fullName>
    </submittedName>
</protein>
<reference evidence="1 2" key="1">
    <citation type="submission" date="2017-04" db="EMBL/GenBank/DDBJ databases">
        <authorList>
            <person name="Afonso C.L."/>
            <person name="Miller P.J."/>
            <person name="Scott M.A."/>
            <person name="Spackman E."/>
            <person name="Goraichik I."/>
            <person name="Dimitrov K.M."/>
            <person name="Suarez D.L."/>
            <person name="Swayne D.E."/>
        </authorList>
    </citation>
    <scope>NUCLEOTIDE SEQUENCE [LARGE SCALE GENOMIC DNA]</scope>
    <source>
        <strain evidence="1 2">KR-140</strain>
    </source>
</reference>
<gene>
    <name evidence="1" type="ORF">SAMN00790413_06201</name>
</gene>
<dbReference type="RefSeq" id="WP_139807118.1">
    <property type="nucleotide sequence ID" value="NZ_FWWU01000010.1"/>
</dbReference>
<dbReference type="AlphaFoldDB" id="A0A1W1VVL4"/>
<dbReference type="Proteomes" id="UP000192582">
    <property type="component" value="Unassembled WGS sequence"/>
</dbReference>
<organism evidence="1 2">
    <name type="scientific">Deinococcus hopiensis KR-140</name>
    <dbReference type="NCBI Taxonomy" id="695939"/>
    <lineage>
        <taxon>Bacteria</taxon>
        <taxon>Thermotogati</taxon>
        <taxon>Deinococcota</taxon>
        <taxon>Deinococci</taxon>
        <taxon>Deinococcales</taxon>
        <taxon>Deinococcaceae</taxon>
        <taxon>Deinococcus</taxon>
    </lineage>
</organism>
<sequence length="131" mass="15363">MDEIFASSQLQQLADVKIESYKPFFEILADLEDMQSELSEVIFSVLCGIIFSEKVLFSYIDAVYDIILRRSERNIERIFEKFISTQHRNFTFDELLIDNLREKSVDIDALVSRYTDKPSYAAYVRPLKTNT</sequence>
<accession>A0A1W1VVL4</accession>